<evidence type="ECO:0000313" key="2">
    <source>
        <dbReference type="EMBL" id="KAF8388247.1"/>
    </source>
</evidence>
<evidence type="ECO:0000313" key="3">
    <source>
        <dbReference type="Proteomes" id="UP000655225"/>
    </source>
</evidence>
<name>A0A835D523_TETSI</name>
<organism evidence="2 3">
    <name type="scientific">Tetracentron sinense</name>
    <name type="common">Spur-leaf</name>
    <dbReference type="NCBI Taxonomy" id="13715"/>
    <lineage>
        <taxon>Eukaryota</taxon>
        <taxon>Viridiplantae</taxon>
        <taxon>Streptophyta</taxon>
        <taxon>Embryophyta</taxon>
        <taxon>Tracheophyta</taxon>
        <taxon>Spermatophyta</taxon>
        <taxon>Magnoliopsida</taxon>
        <taxon>Trochodendrales</taxon>
        <taxon>Trochodendraceae</taxon>
        <taxon>Tetracentron</taxon>
    </lineage>
</organism>
<comment type="caution">
    <text evidence="2">The sequence shown here is derived from an EMBL/GenBank/DDBJ whole genome shotgun (WGS) entry which is preliminary data.</text>
</comment>
<dbReference type="AlphaFoldDB" id="A0A835D523"/>
<dbReference type="Proteomes" id="UP000655225">
    <property type="component" value="Unassembled WGS sequence"/>
</dbReference>
<dbReference type="OMA" id="RINELFF"/>
<accession>A0A835D523</accession>
<dbReference type="Gene3D" id="1.10.238.230">
    <property type="match status" value="1"/>
</dbReference>
<evidence type="ECO:0000256" key="1">
    <source>
        <dbReference type="SAM" id="MobiDB-lite"/>
    </source>
</evidence>
<gene>
    <name evidence="2" type="ORF">HHK36_026913</name>
</gene>
<dbReference type="GO" id="GO:0019888">
    <property type="term" value="F:protein phosphatase regulator activity"/>
    <property type="evidence" value="ECO:0007669"/>
    <property type="project" value="TreeGrafter"/>
</dbReference>
<reference evidence="2 3" key="1">
    <citation type="submission" date="2020-04" db="EMBL/GenBank/DDBJ databases">
        <title>Plant Genome Project.</title>
        <authorList>
            <person name="Zhang R.-G."/>
        </authorList>
    </citation>
    <scope>NUCLEOTIDE SEQUENCE [LARGE SCALE GENOMIC DNA]</scope>
    <source>
        <strain evidence="2">YNK0</strain>
        <tissue evidence="2">Leaf</tissue>
    </source>
</reference>
<proteinExistence type="predicted"/>
<sequence>MVKSLLNDAKTGGPLIVHGNSTSGNSGSSNSLPSMFPAGSAPPLSPRSTSSSPRIMKQRASLSSLGSPLKLVSEPVREVIPQFYFQNGRPPPNELKEQCLFRIDQLFYGHLDGLQVHEFKAVTKEICKLPSFFSTALFRKIDVDCIGVVTRYAFLLISNVTTYALFVIIEESFKIYGILSYTSSLKTSKTYCFNFYYL</sequence>
<dbReference type="OrthoDB" id="5586at2759"/>
<dbReference type="EMBL" id="JABCRI010000020">
    <property type="protein sequence ID" value="KAF8388247.1"/>
    <property type="molecule type" value="Genomic_DNA"/>
</dbReference>
<dbReference type="PANTHER" id="PTHR14095:SF0">
    <property type="entry name" value="MIP22305P"/>
    <property type="match status" value="1"/>
</dbReference>
<keyword evidence="3" id="KW-1185">Reference proteome</keyword>
<feature type="compositionally biased region" description="Low complexity" evidence="1">
    <location>
        <begin position="19"/>
        <end position="31"/>
    </location>
</feature>
<protein>
    <submittedName>
        <fullName evidence="2">Uncharacterized protein</fullName>
    </submittedName>
</protein>
<dbReference type="PANTHER" id="PTHR14095">
    <property type="entry name" value="PHOSPHATASE 2A REGULATORY SUBUNIT-RELATED"/>
    <property type="match status" value="1"/>
</dbReference>
<dbReference type="GO" id="GO:0000159">
    <property type="term" value="C:protein phosphatase type 2A complex"/>
    <property type="evidence" value="ECO:0007669"/>
    <property type="project" value="TreeGrafter"/>
</dbReference>
<feature type="region of interest" description="Disordered" evidence="1">
    <location>
        <begin position="11"/>
        <end position="61"/>
    </location>
</feature>